<keyword evidence="2 3" id="KW-0326">Glycosidase</keyword>
<feature type="chain" id="PRO_5031458974" evidence="4">
    <location>
        <begin position="35"/>
        <end position="358"/>
    </location>
</feature>
<protein>
    <submittedName>
        <fullName evidence="6">Glycoside hydrolase family 5 protein</fullName>
    </submittedName>
</protein>
<keyword evidence="1 3" id="KW-0378">Hydrolase</keyword>
<gene>
    <name evidence="6" type="ORF">HHL25_17725</name>
</gene>
<dbReference type="GO" id="GO:0004553">
    <property type="term" value="F:hydrolase activity, hydrolyzing O-glycosyl compounds"/>
    <property type="evidence" value="ECO:0007669"/>
    <property type="project" value="InterPro"/>
</dbReference>
<evidence type="ECO:0000256" key="1">
    <source>
        <dbReference type="ARBA" id="ARBA00022801"/>
    </source>
</evidence>
<dbReference type="Gene3D" id="3.20.20.80">
    <property type="entry name" value="Glycosidases"/>
    <property type="match status" value="1"/>
</dbReference>
<evidence type="ECO:0000256" key="2">
    <source>
        <dbReference type="ARBA" id="ARBA00023295"/>
    </source>
</evidence>
<dbReference type="InterPro" id="IPR018087">
    <property type="entry name" value="Glyco_hydro_5_CS"/>
</dbReference>
<accession>A0A7Y0FXI1</accession>
<dbReference type="PANTHER" id="PTHR34142">
    <property type="entry name" value="ENDO-BETA-1,4-GLUCANASE A"/>
    <property type="match status" value="1"/>
</dbReference>
<dbReference type="EMBL" id="JABBGK010000004">
    <property type="protein sequence ID" value="NML75975.1"/>
    <property type="molecule type" value="Genomic_DNA"/>
</dbReference>
<dbReference type="SUPFAM" id="SSF51445">
    <property type="entry name" value="(Trans)glycosidases"/>
    <property type="match status" value="1"/>
</dbReference>
<dbReference type="AlphaFoldDB" id="A0A7Y0FXI1"/>
<keyword evidence="4" id="KW-0732">Signal</keyword>
<dbReference type="Proteomes" id="UP000541470">
    <property type="component" value="Unassembled WGS sequence"/>
</dbReference>
<proteinExistence type="inferred from homology"/>
<comment type="caution">
    <text evidence="6">The sequence shown here is derived from an EMBL/GenBank/DDBJ whole genome shotgun (WGS) entry which is preliminary data.</text>
</comment>
<organism evidence="6 7">
    <name type="scientific">Rhizobium terricola</name>
    <dbReference type="NCBI Taxonomy" id="2728849"/>
    <lineage>
        <taxon>Bacteria</taxon>
        <taxon>Pseudomonadati</taxon>
        <taxon>Pseudomonadota</taxon>
        <taxon>Alphaproteobacteria</taxon>
        <taxon>Hyphomicrobiales</taxon>
        <taxon>Rhizobiaceae</taxon>
        <taxon>Rhizobium/Agrobacterium group</taxon>
        <taxon>Rhizobium</taxon>
    </lineage>
</organism>
<dbReference type="GO" id="GO:0009251">
    <property type="term" value="P:glucan catabolic process"/>
    <property type="evidence" value="ECO:0007669"/>
    <property type="project" value="TreeGrafter"/>
</dbReference>
<evidence type="ECO:0000256" key="4">
    <source>
        <dbReference type="SAM" id="SignalP"/>
    </source>
</evidence>
<dbReference type="RefSeq" id="WP_169594117.1">
    <property type="nucleotide sequence ID" value="NZ_JABBGK010000004.1"/>
</dbReference>
<dbReference type="PROSITE" id="PS00659">
    <property type="entry name" value="GLYCOSYL_HYDROL_F5"/>
    <property type="match status" value="1"/>
</dbReference>
<name>A0A7Y0FXI1_9HYPH</name>
<evidence type="ECO:0000256" key="3">
    <source>
        <dbReference type="RuleBase" id="RU361153"/>
    </source>
</evidence>
<sequence>MVAAHFPDRFQRGFAKRLVALGLVATLLAGQAGAGQACLRGINLSGAEFGEAGGLLGKDYTYPGQQTVDYFAAKGFNSVRLPFLWERLQPELGGALDPAELGRLKESVARLRAAGLDVVLDPHNYARYRGHVVGSTDVSNAAFADFWGRLAGEFADQAGVVFGLMNEPYEMPAEQWLEAANAALARIRTANADNLVLVPGTAWSGAHSWEGGGYGTPNARVMLGVVDPGDNYAYEVHQYFDDDFSGTRGNCSRAADAVAAVENFTRWLKANGKRGYLGEFGVPAGEVCVSALSDMVTLVERENALWIGWSYWVAGDWWPASEELNIQPTAEGDRPQLKGLSAALKTPAVAACPALDRR</sequence>
<dbReference type="Pfam" id="PF00150">
    <property type="entry name" value="Cellulase"/>
    <property type="match status" value="1"/>
</dbReference>
<evidence type="ECO:0000259" key="5">
    <source>
        <dbReference type="Pfam" id="PF00150"/>
    </source>
</evidence>
<dbReference type="InterPro" id="IPR017853">
    <property type="entry name" value="GH"/>
</dbReference>
<dbReference type="PANTHER" id="PTHR34142:SF1">
    <property type="entry name" value="GLYCOSIDE HYDROLASE FAMILY 5 DOMAIN-CONTAINING PROTEIN"/>
    <property type="match status" value="1"/>
</dbReference>
<comment type="similarity">
    <text evidence="3">Belongs to the glycosyl hydrolase 5 (cellulase A) family.</text>
</comment>
<keyword evidence="7" id="KW-1185">Reference proteome</keyword>
<evidence type="ECO:0000313" key="7">
    <source>
        <dbReference type="Proteomes" id="UP000541470"/>
    </source>
</evidence>
<reference evidence="6 7" key="1">
    <citation type="submission" date="2020-04" db="EMBL/GenBank/DDBJ databases">
        <title>Rhizobium sp. S-51 isolated from soil.</title>
        <authorList>
            <person name="Dahal R.H."/>
        </authorList>
    </citation>
    <scope>NUCLEOTIDE SEQUENCE [LARGE SCALE GENOMIC DNA]</scope>
    <source>
        <strain evidence="6 7">S-51</strain>
    </source>
</reference>
<feature type="signal peptide" evidence="4">
    <location>
        <begin position="1"/>
        <end position="34"/>
    </location>
</feature>
<dbReference type="InterPro" id="IPR001547">
    <property type="entry name" value="Glyco_hydro_5"/>
</dbReference>
<evidence type="ECO:0000313" key="6">
    <source>
        <dbReference type="EMBL" id="NML75975.1"/>
    </source>
</evidence>
<feature type="domain" description="Glycoside hydrolase family 5" evidence="5">
    <location>
        <begin position="50"/>
        <end position="314"/>
    </location>
</feature>